<dbReference type="EMBL" id="QJKH01000001">
    <property type="protein sequence ID" value="PXX81546.1"/>
    <property type="molecule type" value="Genomic_DNA"/>
</dbReference>
<keyword evidence="2" id="KW-1185">Reference proteome</keyword>
<name>A0A318L0U1_9FIRM</name>
<proteinExistence type="predicted"/>
<sequence>MEKKSAKELLEQIRQAKKKNTHKNFDKIVGKPKNTAECRRVNFNK</sequence>
<comment type="caution">
    <text evidence="1">The sequence shown here is derived from an EMBL/GenBank/DDBJ whole genome shotgun (WGS) entry which is preliminary data.</text>
</comment>
<protein>
    <submittedName>
        <fullName evidence="1">Uncharacterized protein</fullName>
    </submittedName>
</protein>
<gene>
    <name evidence="1" type="ORF">DES51_101155</name>
</gene>
<evidence type="ECO:0000313" key="2">
    <source>
        <dbReference type="Proteomes" id="UP000247612"/>
    </source>
</evidence>
<dbReference type="AlphaFoldDB" id="A0A318L0U1"/>
<organism evidence="1 2">
    <name type="scientific">Dielma fastidiosa</name>
    <dbReference type="NCBI Taxonomy" id="1034346"/>
    <lineage>
        <taxon>Bacteria</taxon>
        <taxon>Bacillati</taxon>
        <taxon>Bacillota</taxon>
        <taxon>Erysipelotrichia</taxon>
        <taxon>Erysipelotrichales</taxon>
        <taxon>Erysipelotrichaceae</taxon>
        <taxon>Dielma</taxon>
    </lineage>
</organism>
<dbReference type="Proteomes" id="UP000247612">
    <property type="component" value="Unassembled WGS sequence"/>
</dbReference>
<reference evidence="1 2" key="1">
    <citation type="submission" date="2018-05" db="EMBL/GenBank/DDBJ databases">
        <title>Genomic Encyclopedia of Type Strains, Phase IV (KMG-IV): sequencing the most valuable type-strain genomes for metagenomic binning, comparative biology and taxonomic classification.</title>
        <authorList>
            <person name="Goeker M."/>
        </authorList>
    </citation>
    <scope>NUCLEOTIDE SEQUENCE [LARGE SCALE GENOMIC DNA]</scope>
    <source>
        <strain evidence="1 2">JC118</strain>
    </source>
</reference>
<dbReference type="STRING" id="1034346.GCA_000313565_00154"/>
<dbReference type="RefSeq" id="WP_022936462.1">
    <property type="nucleotide sequence ID" value="NZ_CABKRQ010000001.1"/>
</dbReference>
<evidence type="ECO:0000313" key="1">
    <source>
        <dbReference type="EMBL" id="PXX81546.1"/>
    </source>
</evidence>
<accession>A0A318L0U1</accession>